<dbReference type="RefSeq" id="WP_307359845.1">
    <property type="nucleotide sequence ID" value="NZ_JAUSXK010000001.1"/>
</dbReference>
<dbReference type="InterPro" id="IPR029016">
    <property type="entry name" value="GAF-like_dom_sf"/>
</dbReference>
<keyword evidence="2 6" id="KW-0238">DNA-binding</keyword>
<dbReference type="GO" id="GO:0003677">
    <property type="term" value="F:DNA binding"/>
    <property type="evidence" value="ECO:0007669"/>
    <property type="project" value="UniProtKB-KW"/>
</dbReference>
<keyword evidence="7" id="KW-1185">Reference proteome</keyword>
<dbReference type="PROSITE" id="PS51078">
    <property type="entry name" value="ICLR_ED"/>
    <property type="match status" value="1"/>
</dbReference>
<dbReference type="InterPro" id="IPR005471">
    <property type="entry name" value="Tscrpt_reg_IclR_N"/>
</dbReference>
<name>A0ABU0P7D7_9MICO</name>
<evidence type="ECO:0000259" key="4">
    <source>
        <dbReference type="PROSITE" id="PS51077"/>
    </source>
</evidence>
<keyword evidence="1" id="KW-0805">Transcription regulation</keyword>
<evidence type="ECO:0000256" key="3">
    <source>
        <dbReference type="ARBA" id="ARBA00023163"/>
    </source>
</evidence>
<keyword evidence="3" id="KW-0804">Transcription</keyword>
<dbReference type="SUPFAM" id="SSF46785">
    <property type="entry name" value="Winged helix' DNA-binding domain"/>
    <property type="match status" value="1"/>
</dbReference>
<dbReference type="SMART" id="SM00346">
    <property type="entry name" value="HTH_ICLR"/>
    <property type="match status" value="1"/>
</dbReference>
<dbReference type="PANTHER" id="PTHR30136">
    <property type="entry name" value="HELIX-TURN-HELIX TRANSCRIPTIONAL REGULATOR, ICLR FAMILY"/>
    <property type="match status" value="1"/>
</dbReference>
<dbReference type="InterPro" id="IPR036390">
    <property type="entry name" value="WH_DNA-bd_sf"/>
</dbReference>
<dbReference type="Pfam" id="PF01614">
    <property type="entry name" value="IclR_C"/>
    <property type="match status" value="1"/>
</dbReference>
<dbReference type="Gene3D" id="3.30.450.40">
    <property type="match status" value="1"/>
</dbReference>
<dbReference type="InterPro" id="IPR036388">
    <property type="entry name" value="WH-like_DNA-bd_sf"/>
</dbReference>
<evidence type="ECO:0000256" key="2">
    <source>
        <dbReference type="ARBA" id="ARBA00023125"/>
    </source>
</evidence>
<dbReference type="InterPro" id="IPR050707">
    <property type="entry name" value="HTH_MetabolicPath_Reg"/>
</dbReference>
<dbReference type="PROSITE" id="PS51077">
    <property type="entry name" value="HTH_ICLR"/>
    <property type="match status" value="1"/>
</dbReference>
<proteinExistence type="predicted"/>
<dbReference type="PANTHER" id="PTHR30136:SF24">
    <property type="entry name" value="HTH-TYPE TRANSCRIPTIONAL REPRESSOR ALLR"/>
    <property type="match status" value="1"/>
</dbReference>
<accession>A0ABU0P7D7</accession>
<dbReference type="EMBL" id="JAUSXK010000001">
    <property type="protein sequence ID" value="MDQ0643255.1"/>
    <property type="molecule type" value="Genomic_DNA"/>
</dbReference>
<dbReference type="Proteomes" id="UP001239085">
    <property type="component" value="Unassembled WGS sequence"/>
</dbReference>
<evidence type="ECO:0000256" key="1">
    <source>
        <dbReference type="ARBA" id="ARBA00023015"/>
    </source>
</evidence>
<evidence type="ECO:0000313" key="6">
    <source>
        <dbReference type="EMBL" id="MDQ0643255.1"/>
    </source>
</evidence>
<evidence type="ECO:0000313" key="7">
    <source>
        <dbReference type="Proteomes" id="UP001239085"/>
    </source>
</evidence>
<feature type="domain" description="HTH iclR-type" evidence="4">
    <location>
        <begin position="8"/>
        <end position="69"/>
    </location>
</feature>
<dbReference type="Gene3D" id="1.10.10.10">
    <property type="entry name" value="Winged helix-like DNA-binding domain superfamily/Winged helix DNA-binding domain"/>
    <property type="match status" value="1"/>
</dbReference>
<reference evidence="6 7" key="1">
    <citation type="submission" date="2023-07" db="EMBL/GenBank/DDBJ databases">
        <title>Comparative genomics of wheat-associated soil bacteria to identify genetic determinants of phenazine resistance.</title>
        <authorList>
            <person name="Mouncey N."/>
        </authorList>
    </citation>
    <scope>NUCLEOTIDE SEQUENCE [LARGE SCALE GENOMIC DNA]</scope>
    <source>
        <strain evidence="6 7">W2I7</strain>
    </source>
</reference>
<organism evidence="6 7">
    <name type="scientific">Microbacterium murale</name>
    <dbReference type="NCBI Taxonomy" id="1081040"/>
    <lineage>
        <taxon>Bacteria</taxon>
        <taxon>Bacillati</taxon>
        <taxon>Actinomycetota</taxon>
        <taxon>Actinomycetes</taxon>
        <taxon>Micrococcales</taxon>
        <taxon>Microbacteriaceae</taxon>
        <taxon>Microbacterium</taxon>
    </lineage>
</organism>
<evidence type="ECO:0000259" key="5">
    <source>
        <dbReference type="PROSITE" id="PS51078"/>
    </source>
</evidence>
<protein>
    <submittedName>
        <fullName evidence="6">DNA-binding IclR family transcriptional regulator</fullName>
    </submittedName>
</protein>
<dbReference type="Pfam" id="PF09339">
    <property type="entry name" value="HTH_IclR"/>
    <property type="match status" value="1"/>
</dbReference>
<dbReference type="SUPFAM" id="SSF55781">
    <property type="entry name" value="GAF domain-like"/>
    <property type="match status" value="1"/>
</dbReference>
<feature type="domain" description="IclR-ED" evidence="5">
    <location>
        <begin position="70"/>
        <end position="248"/>
    </location>
</feature>
<comment type="caution">
    <text evidence="6">The sequence shown here is derived from an EMBL/GenBank/DDBJ whole genome shotgun (WGS) entry which is preliminary data.</text>
</comment>
<dbReference type="InterPro" id="IPR014757">
    <property type="entry name" value="Tscrpt_reg_IclR_C"/>
</dbReference>
<gene>
    <name evidence="6" type="ORF">QFZ46_001415</name>
</gene>
<sequence>MERMPESDSVLHRHLRVLDAFDVRHPFLTLSEIASASGLPVSTTHRLVGELEREGLLERLPDRSYRLGVRLWEFASRAPRALGLREVARPWLDAVHDRVKQHTQLGVRSGRSVLFIERMSTRESVINATLIGGRTPLHASSSGLVLLAHADDDTIADVLAHVPHDFPDSRMRTGTGLRERLRQVREDGYAVANGYIHPESRGIAVPVRDADGIYAAIGVVVANDESSPNPHIAVLHRAAAGIARDLAQAYRPDMEHRIHGLRPHVGRSLRSLEYLEGLSSS</sequence>